<dbReference type="Proteomes" id="UP000724672">
    <property type="component" value="Unassembled WGS sequence"/>
</dbReference>
<dbReference type="Pfam" id="PF00210">
    <property type="entry name" value="Ferritin"/>
    <property type="match status" value="1"/>
</dbReference>
<dbReference type="Gene3D" id="1.20.1260.10">
    <property type="match status" value="1"/>
</dbReference>
<dbReference type="InterPro" id="IPR009078">
    <property type="entry name" value="Ferritin-like_SF"/>
</dbReference>
<dbReference type="PANTHER" id="PTHR42932:SF1">
    <property type="entry name" value="GENERAL STRESS PROTEIN 20U"/>
    <property type="match status" value="1"/>
</dbReference>
<evidence type="ECO:0000256" key="1">
    <source>
        <dbReference type="ARBA" id="ARBA00009497"/>
    </source>
</evidence>
<accession>A0A942UY96</accession>
<reference evidence="4" key="1">
    <citation type="submission" date="2019-12" db="EMBL/GenBank/DDBJ databases">
        <title>Clostridiaceae gen. nov. sp. nov., isolated from sediment in Xinjiang, China.</title>
        <authorList>
            <person name="Zhang R."/>
        </authorList>
    </citation>
    <scope>NUCLEOTIDE SEQUENCE</scope>
    <source>
        <strain evidence="4">D2Q-11</strain>
    </source>
</reference>
<comment type="caution">
    <text evidence="4">The sequence shown here is derived from an EMBL/GenBank/DDBJ whole genome shotgun (WGS) entry which is preliminary data.</text>
</comment>
<dbReference type="GO" id="GO:0008199">
    <property type="term" value="F:ferric iron binding"/>
    <property type="evidence" value="ECO:0007669"/>
    <property type="project" value="InterPro"/>
</dbReference>
<dbReference type="InterPro" id="IPR002177">
    <property type="entry name" value="DPS_DNA-bd"/>
</dbReference>
<dbReference type="SUPFAM" id="SSF47240">
    <property type="entry name" value="Ferritin-like"/>
    <property type="match status" value="1"/>
</dbReference>
<dbReference type="PROSITE" id="PS00819">
    <property type="entry name" value="DPS_2"/>
    <property type="match status" value="1"/>
</dbReference>
<dbReference type="PRINTS" id="PR01346">
    <property type="entry name" value="HELNAPAPROT"/>
</dbReference>
<sequence length="155" mass="17936">MADINLDNQGKKEIADGLNIYLANLHVLYTKLHNYHWNIKGKNFFQLHSKLEELYDHTAEEIDEVAERILQLGHKPDATMKTYLEKAQLKEAESKNYNGEEVINSLLEDFKKLIQELRKGIELSGKYNDEVTTDMAIGTLAHLEKNVWMLESYLG</sequence>
<dbReference type="GO" id="GO:0016722">
    <property type="term" value="F:oxidoreductase activity, acting on metal ions"/>
    <property type="evidence" value="ECO:0007669"/>
    <property type="project" value="InterPro"/>
</dbReference>
<dbReference type="AlphaFoldDB" id="A0A942UY96"/>
<dbReference type="InterPro" id="IPR008331">
    <property type="entry name" value="Ferritin_DPS_dom"/>
</dbReference>
<dbReference type="PANTHER" id="PTHR42932">
    <property type="entry name" value="GENERAL STRESS PROTEIN 20U"/>
    <property type="match status" value="1"/>
</dbReference>
<gene>
    <name evidence="4" type="ORF">GOQ27_11190</name>
</gene>
<proteinExistence type="inferred from homology"/>
<comment type="similarity">
    <text evidence="1 2">Belongs to the Dps family.</text>
</comment>
<keyword evidence="5" id="KW-1185">Reference proteome</keyword>
<evidence type="ECO:0000313" key="4">
    <source>
        <dbReference type="EMBL" id="MBS4539029.1"/>
    </source>
</evidence>
<evidence type="ECO:0000256" key="2">
    <source>
        <dbReference type="RuleBase" id="RU003875"/>
    </source>
</evidence>
<evidence type="ECO:0000259" key="3">
    <source>
        <dbReference type="Pfam" id="PF00210"/>
    </source>
</evidence>
<dbReference type="PIRSF" id="PIRSF005900">
    <property type="entry name" value="Dps"/>
    <property type="match status" value="1"/>
</dbReference>
<dbReference type="RefSeq" id="WP_203366953.1">
    <property type="nucleotide sequence ID" value="NZ_WSFT01000040.1"/>
</dbReference>
<protein>
    <submittedName>
        <fullName evidence="4">DNA starvation/stationary phase protection protein</fullName>
    </submittedName>
</protein>
<dbReference type="InterPro" id="IPR012347">
    <property type="entry name" value="Ferritin-like"/>
</dbReference>
<evidence type="ECO:0000313" key="5">
    <source>
        <dbReference type="Proteomes" id="UP000724672"/>
    </source>
</evidence>
<name>A0A942UY96_9FIRM</name>
<dbReference type="EMBL" id="WSFT01000040">
    <property type="protein sequence ID" value="MBS4539029.1"/>
    <property type="molecule type" value="Genomic_DNA"/>
</dbReference>
<feature type="domain" description="Ferritin/DPS" evidence="3">
    <location>
        <begin position="16"/>
        <end position="155"/>
    </location>
</feature>
<dbReference type="CDD" id="cd01043">
    <property type="entry name" value="DPS"/>
    <property type="match status" value="1"/>
</dbReference>
<organism evidence="4 5">
    <name type="scientific">Anaeromonas frigoriresistens</name>
    <dbReference type="NCBI Taxonomy" id="2683708"/>
    <lineage>
        <taxon>Bacteria</taxon>
        <taxon>Bacillati</taxon>
        <taxon>Bacillota</taxon>
        <taxon>Tissierellia</taxon>
        <taxon>Tissierellales</taxon>
        <taxon>Thermohalobacteraceae</taxon>
        <taxon>Anaeromonas</taxon>
    </lineage>
</organism>
<dbReference type="PROSITE" id="PS00818">
    <property type="entry name" value="DPS_1"/>
    <property type="match status" value="1"/>
</dbReference>
<dbReference type="InterPro" id="IPR023188">
    <property type="entry name" value="DPS_DNA-bd_CS"/>
</dbReference>